<evidence type="ECO:0000313" key="3">
    <source>
        <dbReference type="EMBL" id="OGB74262.1"/>
    </source>
</evidence>
<dbReference type="Pfam" id="PF01424">
    <property type="entry name" value="R3H"/>
    <property type="match status" value="1"/>
</dbReference>
<dbReference type="InterPro" id="IPR015946">
    <property type="entry name" value="KH_dom-like_a/b"/>
</dbReference>
<feature type="region of interest" description="Disordered" evidence="1">
    <location>
        <begin position="136"/>
        <end position="155"/>
    </location>
</feature>
<dbReference type="AlphaFoldDB" id="A0A1F4NTQ4"/>
<evidence type="ECO:0000259" key="2">
    <source>
        <dbReference type="PROSITE" id="PS51061"/>
    </source>
</evidence>
<evidence type="ECO:0000256" key="1">
    <source>
        <dbReference type="SAM" id="MobiDB-lite"/>
    </source>
</evidence>
<proteinExistence type="predicted"/>
<protein>
    <recommendedName>
        <fullName evidence="2">R3H domain-containing protein</fullName>
    </recommendedName>
</protein>
<dbReference type="InterPro" id="IPR036867">
    <property type="entry name" value="R3H_dom_sf"/>
</dbReference>
<reference evidence="3 4" key="1">
    <citation type="journal article" date="2016" name="Nat. Commun.">
        <title>Thousands of microbial genomes shed light on interconnected biogeochemical processes in an aquifer system.</title>
        <authorList>
            <person name="Anantharaman K."/>
            <person name="Brown C.T."/>
            <person name="Hug L.A."/>
            <person name="Sharon I."/>
            <person name="Castelle C.J."/>
            <person name="Probst A.J."/>
            <person name="Thomas B.C."/>
            <person name="Singh A."/>
            <person name="Wilkins M.J."/>
            <person name="Karaoz U."/>
            <person name="Brodie E.L."/>
            <person name="Williams K.H."/>
            <person name="Hubbard S.S."/>
            <person name="Banfield J.F."/>
        </authorList>
    </citation>
    <scope>NUCLEOTIDE SEQUENCE [LARGE SCALE GENOMIC DNA]</scope>
</reference>
<dbReference type="InterPro" id="IPR034079">
    <property type="entry name" value="R3H_KhpB"/>
</dbReference>
<dbReference type="InterPro" id="IPR039247">
    <property type="entry name" value="KhpB"/>
</dbReference>
<accession>A0A1F4NTQ4</accession>
<dbReference type="InterPro" id="IPR001374">
    <property type="entry name" value="R3H_dom"/>
</dbReference>
<organism evidence="3 4">
    <name type="scientific">candidate division Kazan bacterium RBG_13_50_9</name>
    <dbReference type="NCBI Taxonomy" id="1798535"/>
    <lineage>
        <taxon>Bacteria</taxon>
        <taxon>Bacteria division Kazan-3B-28</taxon>
    </lineage>
</organism>
<name>A0A1F4NTQ4_UNCK3</name>
<dbReference type="Gene3D" id="3.30.300.20">
    <property type="match status" value="1"/>
</dbReference>
<dbReference type="PANTHER" id="PTHR35800:SF1">
    <property type="entry name" value="RNA-BINDING PROTEIN KHPB"/>
    <property type="match status" value="1"/>
</dbReference>
<dbReference type="PANTHER" id="PTHR35800">
    <property type="entry name" value="PROTEIN JAG"/>
    <property type="match status" value="1"/>
</dbReference>
<dbReference type="STRING" id="1798535.A2V68_00655"/>
<dbReference type="Proteomes" id="UP000176651">
    <property type="component" value="Unassembled WGS sequence"/>
</dbReference>
<feature type="domain" description="R3H" evidence="2">
    <location>
        <begin position="87"/>
        <end position="153"/>
    </location>
</feature>
<dbReference type="PROSITE" id="PS51061">
    <property type="entry name" value="R3H"/>
    <property type="match status" value="1"/>
</dbReference>
<evidence type="ECO:0000313" key="4">
    <source>
        <dbReference type="Proteomes" id="UP000176651"/>
    </source>
</evidence>
<comment type="caution">
    <text evidence="3">The sequence shown here is derived from an EMBL/GenBank/DDBJ whole genome shotgun (WGS) entry which is preliminary data.</text>
</comment>
<gene>
    <name evidence="3" type="ORF">A2V68_00655</name>
</gene>
<dbReference type="SMART" id="SM00393">
    <property type="entry name" value="R3H"/>
    <property type="match status" value="1"/>
</dbReference>
<dbReference type="EMBL" id="META01000003">
    <property type="protein sequence ID" value="OGB74262.1"/>
    <property type="molecule type" value="Genomic_DNA"/>
</dbReference>
<sequence>MDKEKAVKYIEGIIGGMFKTWPIKPKVTVSQKEDAVMVDISTGKDSIFVQPNAGPLLALQHLVRLMVRKEFPDDFVHLSINIGNFHQRQREALMKVAKEAIARAIKSGEPVYLPPMSSFERRIVHLYVAAESGVASESAGGGPARRVVIKPEPSK</sequence>
<dbReference type="Gene3D" id="3.30.1370.50">
    <property type="entry name" value="R3H-like domain"/>
    <property type="match status" value="1"/>
</dbReference>
<dbReference type="CDD" id="cd02644">
    <property type="entry name" value="R3H_jag"/>
    <property type="match status" value="1"/>
</dbReference>
<dbReference type="GO" id="GO:0003723">
    <property type="term" value="F:RNA binding"/>
    <property type="evidence" value="ECO:0007669"/>
    <property type="project" value="InterPro"/>
</dbReference>
<dbReference type="SUPFAM" id="SSF82708">
    <property type="entry name" value="R3H domain"/>
    <property type="match status" value="1"/>
</dbReference>